<dbReference type="AlphaFoldDB" id="A0A562RKV7"/>
<reference evidence="3 4" key="1">
    <citation type="journal article" date="2015" name="Stand. Genomic Sci.">
        <title>Genomic Encyclopedia of Bacterial and Archaeal Type Strains, Phase III: the genomes of soil and plant-associated and newly described type strains.</title>
        <authorList>
            <person name="Whitman W.B."/>
            <person name="Woyke T."/>
            <person name="Klenk H.P."/>
            <person name="Zhou Y."/>
            <person name="Lilburn T.G."/>
            <person name="Beck B.J."/>
            <person name="De Vos P."/>
            <person name="Vandamme P."/>
            <person name="Eisen J.A."/>
            <person name="Garrity G."/>
            <person name="Hugenholtz P."/>
            <person name="Kyrpides N.C."/>
        </authorList>
    </citation>
    <scope>NUCLEOTIDE SEQUENCE [LARGE SCALE GENOMIC DNA]</scope>
    <source>
        <strain evidence="3 4">CGMCC 1.10822</strain>
    </source>
</reference>
<comment type="caution">
    <text evidence="3">The sequence shown here is derived from an EMBL/GenBank/DDBJ whole genome shotgun (WGS) entry which is preliminary data.</text>
</comment>
<sequence length="186" mass="20750">MANDHKHDHDHDHKPSADLAVFQHGRPPVDRSAIAGWGADLDRKNRPAVPMERTPPRIDAPLTQPEQQKETVEILVSPERPHITPLFGTPNPPRGLSGALRRAAFKRTENDVRHWFMLMAADRVDVVEGLVDDLARGHVPNILGEMGIKAEWQHNKAGLAQKVVIGAAVLGIGYWLLNRRGDRDSY</sequence>
<feature type="region of interest" description="Disordered" evidence="1">
    <location>
        <begin position="43"/>
        <end position="67"/>
    </location>
</feature>
<organism evidence="3 4">
    <name type="scientific">Pseudoduganella lurida</name>
    <dbReference type="NCBI Taxonomy" id="1036180"/>
    <lineage>
        <taxon>Bacteria</taxon>
        <taxon>Pseudomonadati</taxon>
        <taxon>Pseudomonadota</taxon>
        <taxon>Betaproteobacteria</taxon>
        <taxon>Burkholderiales</taxon>
        <taxon>Oxalobacteraceae</taxon>
        <taxon>Telluria group</taxon>
        <taxon>Pseudoduganella</taxon>
    </lineage>
</organism>
<keyword evidence="2" id="KW-1133">Transmembrane helix</keyword>
<proteinExistence type="predicted"/>
<protein>
    <submittedName>
        <fullName evidence="3">Uncharacterized protein</fullName>
    </submittedName>
</protein>
<keyword evidence="4" id="KW-1185">Reference proteome</keyword>
<gene>
    <name evidence="3" type="ORF">IP91_00751</name>
</gene>
<keyword evidence="2" id="KW-0812">Transmembrane</keyword>
<feature type="transmembrane region" description="Helical" evidence="2">
    <location>
        <begin position="159"/>
        <end position="177"/>
    </location>
</feature>
<name>A0A562RKV7_9BURK</name>
<evidence type="ECO:0000256" key="1">
    <source>
        <dbReference type="SAM" id="MobiDB-lite"/>
    </source>
</evidence>
<evidence type="ECO:0000313" key="3">
    <source>
        <dbReference type="EMBL" id="TWI69678.1"/>
    </source>
</evidence>
<dbReference type="EMBL" id="VLLB01000001">
    <property type="protein sequence ID" value="TWI69678.1"/>
    <property type="molecule type" value="Genomic_DNA"/>
</dbReference>
<accession>A0A562RKV7</accession>
<keyword evidence="2" id="KW-0472">Membrane</keyword>
<evidence type="ECO:0000313" key="4">
    <source>
        <dbReference type="Proteomes" id="UP000318431"/>
    </source>
</evidence>
<dbReference type="Proteomes" id="UP000318431">
    <property type="component" value="Unassembled WGS sequence"/>
</dbReference>
<dbReference type="RefSeq" id="WP_229473839.1">
    <property type="nucleotide sequence ID" value="NZ_VLLB01000001.1"/>
</dbReference>
<evidence type="ECO:0000256" key="2">
    <source>
        <dbReference type="SAM" id="Phobius"/>
    </source>
</evidence>